<evidence type="ECO:0000313" key="3">
    <source>
        <dbReference type="EMBL" id="EXJ96045.1"/>
    </source>
</evidence>
<dbReference type="Proteomes" id="UP000019484">
    <property type="component" value="Unassembled WGS sequence"/>
</dbReference>
<feature type="coiled-coil region" evidence="1">
    <location>
        <begin position="370"/>
        <end position="397"/>
    </location>
</feature>
<name>W9Z268_9EURO</name>
<evidence type="ECO:0008006" key="5">
    <source>
        <dbReference type="Google" id="ProtNLM"/>
    </source>
</evidence>
<dbReference type="GeneID" id="19156073"/>
<feature type="compositionally biased region" description="Basic and acidic residues" evidence="2">
    <location>
        <begin position="240"/>
        <end position="253"/>
    </location>
</feature>
<feature type="compositionally biased region" description="Basic and acidic residues" evidence="2">
    <location>
        <begin position="207"/>
        <end position="222"/>
    </location>
</feature>
<evidence type="ECO:0000313" key="4">
    <source>
        <dbReference type="Proteomes" id="UP000019484"/>
    </source>
</evidence>
<dbReference type="PANTHER" id="PTHR14778">
    <property type="entry name" value="KINETOCHORE-ASSOCIATED PROTEIN DSN1 HOMOLOG"/>
    <property type="match status" value="1"/>
</dbReference>
<dbReference type="InterPro" id="IPR013218">
    <property type="entry name" value="Dsn1/Mis13"/>
</dbReference>
<dbReference type="AlphaFoldDB" id="W9Z268"/>
<sequence length="529" mass="59266">MSSTQRPNRRLSARLQVKGDAPGVATRPSVNGIVDAQGSTQDARRAQTSKSFNEKKRKMTYDEEDDGFLFKRVKQKEQETTKIQQPRSSVPPQVNTLKPPETTERSKAPEEEVESPSEPKKRRKRLSFSTPKPKEGAPMRRSKRLSRDNEQKDGSPAEKVPRDDKHKRRRQHPDEHPPETTETVDEKESSHQPEPVNKLENGNIEEGDTKENVPTHREDHSATKIALPFADTPVIKRNKAMREGKVGKNERRSSLGLRGRRASSLIETGNSNALPHKEVEISDFYKHIESEGLPEPRRMRQLLTWCATRALDEKPMGTDFEDASAPAAARVVEEELLKELSNKSELSDWFNREDVPVPKRPLPERPNPKNLQNIEKIAELEEQIKRLRAEKDAMESLLQPPQIPRLSELDTPTSLGGGLPDRTLLSDADVAALEVSAAADTTSFDQISSRLNRLYQSVGPTIDTFADGVHAIGQYRQSADNVAGRVLSMCAQKLAQREHDGRKRALPAAQGTPPKDLGGVLRSLSRADR</sequence>
<accession>W9Z268</accession>
<protein>
    <recommendedName>
        <fullName evidence="5">Kinetochore protein Mis13/DSN1</fullName>
    </recommendedName>
</protein>
<dbReference type="GO" id="GO:0000444">
    <property type="term" value="C:MIS12/MIND type complex"/>
    <property type="evidence" value="ECO:0007669"/>
    <property type="project" value="InterPro"/>
</dbReference>
<dbReference type="RefSeq" id="XP_007720274.1">
    <property type="nucleotide sequence ID" value="XM_007722084.1"/>
</dbReference>
<proteinExistence type="predicted"/>
<feature type="compositionally biased region" description="Basic and acidic residues" evidence="2">
    <location>
        <begin position="145"/>
        <end position="164"/>
    </location>
</feature>
<organism evidence="3 4">
    <name type="scientific">Capronia coronata CBS 617.96</name>
    <dbReference type="NCBI Taxonomy" id="1182541"/>
    <lineage>
        <taxon>Eukaryota</taxon>
        <taxon>Fungi</taxon>
        <taxon>Dikarya</taxon>
        <taxon>Ascomycota</taxon>
        <taxon>Pezizomycotina</taxon>
        <taxon>Eurotiomycetes</taxon>
        <taxon>Chaetothyriomycetidae</taxon>
        <taxon>Chaetothyriales</taxon>
        <taxon>Herpotrichiellaceae</taxon>
        <taxon>Capronia</taxon>
    </lineage>
</organism>
<evidence type="ECO:0000256" key="1">
    <source>
        <dbReference type="SAM" id="Coils"/>
    </source>
</evidence>
<dbReference type="EMBL" id="AMWN01000001">
    <property type="protein sequence ID" value="EXJ96045.1"/>
    <property type="molecule type" value="Genomic_DNA"/>
</dbReference>
<evidence type="ECO:0000256" key="2">
    <source>
        <dbReference type="SAM" id="MobiDB-lite"/>
    </source>
</evidence>
<dbReference type="GO" id="GO:0007059">
    <property type="term" value="P:chromosome segregation"/>
    <property type="evidence" value="ECO:0007669"/>
    <property type="project" value="InterPro"/>
</dbReference>
<comment type="caution">
    <text evidence="3">The sequence shown here is derived from an EMBL/GenBank/DDBJ whole genome shotgun (WGS) entry which is preliminary data.</text>
</comment>
<dbReference type="eggNOG" id="ENOG502S2VJ">
    <property type="taxonomic scope" value="Eukaryota"/>
</dbReference>
<dbReference type="GO" id="GO:0051301">
    <property type="term" value="P:cell division"/>
    <property type="evidence" value="ECO:0007669"/>
    <property type="project" value="InterPro"/>
</dbReference>
<feature type="compositionally biased region" description="Polar residues" evidence="2">
    <location>
        <begin position="86"/>
        <end position="96"/>
    </location>
</feature>
<reference evidence="3 4" key="1">
    <citation type="submission" date="2013-03" db="EMBL/GenBank/DDBJ databases">
        <title>The Genome Sequence of Capronia coronata CBS 617.96.</title>
        <authorList>
            <consortium name="The Broad Institute Genomics Platform"/>
            <person name="Cuomo C."/>
            <person name="de Hoog S."/>
            <person name="Gorbushina A."/>
            <person name="Walker B."/>
            <person name="Young S.K."/>
            <person name="Zeng Q."/>
            <person name="Gargeya S."/>
            <person name="Fitzgerald M."/>
            <person name="Haas B."/>
            <person name="Abouelleil A."/>
            <person name="Allen A.W."/>
            <person name="Alvarado L."/>
            <person name="Arachchi H.M."/>
            <person name="Berlin A.M."/>
            <person name="Chapman S.B."/>
            <person name="Gainer-Dewar J."/>
            <person name="Goldberg J."/>
            <person name="Griggs A."/>
            <person name="Gujja S."/>
            <person name="Hansen M."/>
            <person name="Howarth C."/>
            <person name="Imamovic A."/>
            <person name="Ireland A."/>
            <person name="Larimer J."/>
            <person name="McCowan C."/>
            <person name="Murphy C."/>
            <person name="Pearson M."/>
            <person name="Poon T.W."/>
            <person name="Priest M."/>
            <person name="Roberts A."/>
            <person name="Saif S."/>
            <person name="Shea T."/>
            <person name="Sisk P."/>
            <person name="Sykes S."/>
            <person name="Wortman J."/>
            <person name="Nusbaum C."/>
            <person name="Birren B."/>
        </authorList>
    </citation>
    <scope>NUCLEOTIDE SEQUENCE [LARGE SCALE GENOMIC DNA]</scope>
    <source>
        <strain evidence="3 4">CBS 617.96</strain>
    </source>
</reference>
<dbReference type="PANTHER" id="PTHR14778:SF2">
    <property type="entry name" value="KINETOCHORE-ASSOCIATED PROTEIN DSN1 HOMOLOG"/>
    <property type="match status" value="1"/>
</dbReference>
<keyword evidence="1" id="KW-0175">Coiled coil</keyword>
<gene>
    <name evidence="3" type="ORF">A1O1_01171</name>
</gene>
<feature type="compositionally biased region" description="Low complexity" evidence="2">
    <location>
        <begin position="254"/>
        <end position="263"/>
    </location>
</feature>
<feature type="compositionally biased region" description="Basic and acidic residues" evidence="2">
    <location>
        <begin position="172"/>
        <end position="191"/>
    </location>
</feature>
<feature type="region of interest" description="Disordered" evidence="2">
    <location>
        <begin position="1"/>
        <end position="263"/>
    </location>
</feature>
<dbReference type="STRING" id="1182541.W9Z268"/>
<keyword evidence="4" id="KW-1185">Reference proteome</keyword>
<feature type="compositionally biased region" description="Polar residues" evidence="2">
    <location>
        <begin position="37"/>
        <end position="51"/>
    </location>
</feature>
<dbReference type="Pfam" id="PF08202">
    <property type="entry name" value="MIS13"/>
    <property type="match status" value="1"/>
</dbReference>
<feature type="compositionally biased region" description="Basic and acidic residues" evidence="2">
    <location>
        <begin position="101"/>
        <end position="110"/>
    </location>
</feature>
<dbReference type="HOGENOM" id="CLU_021697_0_0_1"/>
<feature type="region of interest" description="Disordered" evidence="2">
    <location>
        <begin position="497"/>
        <end position="529"/>
    </location>
</feature>
<dbReference type="OrthoDB" id="3364649at2759"/>